<evidence type="ECO:0000256" key="1">
    <source>
        <dbReference type="ARBA" id="ARBA00023121"/>
    </source>
</evidence>
<evidence type="ECO:0000313" key="3">
    <source>
        <dbReference type="Proteomes" id="UP000051621"/>
    </source>
</evidence>
<dbReference type="InterPro" id="IPR050270">
    <property type="entry name" value="DegV_domain_contain"/>
</dbReference>
<dbReference type="GO" id="GO:0008289">
    <property type="term" value="F:lipid binding"/>
    <property type="evidence" value="ECO:0007669"/>
    <property type="project" value="UniProtKB-KW"/>
</dbReference>
<dbReference type="Pfam" id="PF02645">
    <property type="entry name" value="DegV"/>
    <property type="match status" value="1"/>
</dbReference>
<keyword evidence="3" id="KW-1185">Reference proteome</keyword>
<dbReference type="Gene3D" id="3.40.50.10170">
    <property type="match status" value="1"/>
</dbReference>
<dbReference type="PANTHER" id="PTHR33434">
    <property type="entry name" value="DEGV DOMAIN-CONTAINING PROTEIN DR_1986-RELATED"/>
    <property type="match status" value="1"/>
</dbReference>
<keyword evidence="1" id="KW-0446">Lipid-binding</keyword>
<reference evidence="2 3" key="1">
    <citation type="journal article" date="2015" name="Genome Announc.">
        <title>Expanding the biotechnology potential of lactobacilli through comparative genomics of 213 strains and associated genera.</title>
        <authorList>
            <person name="Sun Z."/>
            <person name="Harris H.M."/>
            <person name="McCann A."/>
            <person name="Guo C."/>
            <person name="Argimon S."/>
            <person name="Zhang W."/>
            <person name="Yang X."/>
            <person name="Jeffery I.B."/>
            <person name="Cooney J.C."/>
            <person name="Kagawa T.F."/>
            <person name="Liu W."/>
            <person name="Song Y."/>
            <person name="Salvetti E."/>
            <person name="Wrobel A."/>
            <person name="Rasinkangas P."/>
            <person name="Parkhill J."/>
            <person name="Rea M.C."/>
            <person name="O'Sullivan O."/>
            <person name="Ritari J."/>
            <person name="Douillard F.P."/>
            <person name="Paul Ross R."/>
            <person name="Yang R."/>
            <person name="Briner A.E."/>
            <person name="Felis G.E."/>
            <person name="de Vos W.M."/>
            <person name="Barrangou R."/>
            <person name="Klaenhammer T.R."/>
            <person name="Caufield P.W."/>
            <person name="Cui Y."/>
            <person name="Zhang H."/>
            <person name="O'Toole P.W."/>
        </authorList>
    </citation>
    <scope>NUCLEOTIDE SEQUENCE [LARGE SCALE GENOMIC DNA]</scope>
    <source>
        <strain evidence="2 3">DSM 19910</strain>
    </source>
</reference>
<dbReference type="STRING" id="1423731.FC81_GL000888"/>
<dbReference type="SUPFAM" id="SSF82549">
    <property type="entry name" value="DAK1/DegV-like"/>
    <property type="match status" value="1"/>
</dbReference>
<dbReference type="PROSITE" id="PS51482">
    <property type="entry name" value="DEGV"/>
    <property type="match status" value="1"/>
</dbReference>
<organism evidence="2 3">
    <name type="scientific">Liquorilactobacillus capillatus DSM 19910</name>
    <dbReference type="NCBI Taxonomy" id="1423731"/>
    <lineage>
        <taxon>Bacteria</taxon>
        <taxon>Bacillati</taxon>
        <taxon>Bacillota</taxon>
        <taxon>Bacilli</taxon>
        <taxon>Lactobacillales</taxon>
        <taxon>Lactobacillaceae</taxon>
        <taxon>Liquorilactobacillus</taxon>
    </lineage>
</organism>
<dbReference type="PATRIC" id="fig|1423731.3.peg.912"/>
<name>A0A0R1M253_9LACO</name>
<comment type="caution">
    <text evidence="2">The sequence shown here is derived from an EMBL/GenBank/DDBJ whole genome shotgun (WGS) entry which is preliminary data.</text>
</comment>
<proteinExistence type="predicted"/>
<dbReference type="Gene3D" id="3.30.1180.10">
    <property type="match status" value="1"/>
</dbReference>
<dbReference type="PANTHER" id="PTHR33434:SF8">
    <property type="entry name" value="DEGV DOMAIN-CONTAINING PROTEIN SPR1019"/>
    <property type="match status" value="1"/>
</dbReference>
<dbReference type="EMBL" id="AZEF01000016">
    <property type="protein sequence ID" value="KRL02125.1"/>
    <property type="molecule type" value="Genomic_DNA"/>
</dbReference>
<protein>
    <submittedName>
        <fullName evidence="2">DegV family protein</fullName>
    </submittedName>
</protein>
<dbReference type="NCBIfam" id="TIGR00762">
    <property type="entry name" value="DegV"/>
    <property type="match status" value="1"/>
</dbReference>
<dbReference type="InterPro" id="IPR003797">
    <property type="entry name" value="DegV"/>
</dbReference>
<gene>
    <name evidence="2" type="ORF">FC81_GL000888</name>
</gene>
<dbReference type="Proteomes" id="UP000051621">
    <property type="component" value="Unassembled WGS sequence"/>
</dbReference>
<sequence>MRTSGTTKEFINMTTSIKIVTDSSIQLTPEEVEKYAIHIVPLSIEIEGKSYVDGEDITRQELIDNLRAGRYPKTSQPPLGKFVELYDQLGADGSEILAITISDVLSGTFNTAQTAAGMSTSKVTVINSKSTDRGLAFQVLAAAQDIAAGKTITEIKKHCADIYKRTRVNVLIDNLDCLVKGGRVSRFAGALTKLINLKVIVQLNNKSLDVVVKGRSRKTFLKFCQQIAAAHKDNKILDLSFSHVGVEPEFLGRLKDIIVPEENKVNYLERLTSPIIMTHTGLNAVGIITLSEEPELIEK</sequence>
<dbReference type="AlphaFoldDB" id="A0A0R1M253"/>
<dbReference type="InterPro" id="IPR043168">
    <property type="entry name" value="DegV_C"/>
</dbReference>
<evidence type="ECO:0000313" key="2">
    <source>
        <dbReference type="EMBL" id="KRL02125.1"/>
    </source>
</evidence>
<accession>A0A0R1M253</accession>